<keyword evidence="8" id="KW-0597">Phosphoprotein</keyword>
<dbReference type="GO" id="GO:0046872">
    <property type="term" value="F:metal ion binding"/>
    <property type="evidence" value="ECO:0007669"/>
    <property type="project" value="UniProtKB-KW"/>
</dbReference>
<evidence type="ECO:0000313" key="33">
    <source>
        <dbReference type="Proteomes" id="UP000261480"/>
    </source>
</evidence>
<evidence type="ECO:0000256" key="11">
    <source>
        <dbReference type="ARBA" id="ARBA00022707"/>
    </source>
</evidence>
<feature type="domain" description="Peptidase M13 N-terminal" evidence="31">
    <location>
        <begin position="2"/>
        <end position="319"/>
    </location>
</feature>
<keyword evidence="15" id="KW-0735">Signal-anchor</keyword>
<feature type="domain" description="Peptidase M13 C-terminal" evidence="30">
    <location>
        <begin position="379"/>
        <end position="585"/>
    </location>
</feature>
<evidence type="ECO:0000256" key="14">
    <source>
        <dbReference type="ARBA" id="ARBA00022833"/>
    </source>
</evidence>
<comment type="catalytic activity">
    <reaction evidence="1">
        <text>Preferential cleavage of polypeptides between hydrophobic residues, particularly with Phe or Tyr at P1'.</text>
        <dbReference type="EC" id="3.4.24.11"/>
    </reaction>
</comment>
<evidence type="ECO:0000256" key="19">
    <source>
        <dbReference type="ARBA" id="ARBA00023157"/>
    </source>
</evidence>
<evidence type="ECO:0000256" key="26">
    <source>
        <dbReference type="ARBA" id="ARBA00047638"/>
    </source>
</evidence>
<keyword evidence="10" id="KW-0812">Transmembrane</keyword>
<evidence type="ECO:0000256" key="8">
    <source>
        <dbReference type="ARBA" id="ARBA00022553"/>
    </source>
</evidence>
<evidence type="ECO:0000256" key="13">
    <source>
        <dbReference type="ARBA" id="ARBA00022801"/>
    </source>
</evidence>
<reference evidence="32" key="1">
    <citation type="submission" date="2025-08" db="UniProtKB">
        <authorList>
            <consortium name="Ensembl"/>
        </authorList>
    </citation>
    <scope>IDENTIFICATION</scope>
</reference>
<evidence type="ECO:0000256" key="25">
    <source>
        <dbReference type="ARBA" id="ARBA00032584"/>
    </source>
</evidence>
<keyword evidence="33" id="KW-1185">Reference proteome</keyword>
<dbReference type="InterPro" id="IPR018497">
    <property type="entry name" value="Peptidase_M13_C"/>
</dbReference>
<evidence type="ECO:0000256" key="12">
    <source>
        <dbReference type="ARBA" id="ARBA00022723"/>
    </source>
</evidence>
<keyword evidence="9" id="KW-0645">Protease</keyword>
<dbReference type="CDD" id="cd08662">
    <property type="entry name" value="M13"/>
    <property type="match status" value="1"/>
</dbReference>
<evidence type="ECO:0000256" key="9">
    <source>
        <dbReference type="ARBA" id="ARBA00022670"/>
    </source>
</evidence>
<keyword evidence="11" id="KW-0519">Myristate</keyword>
<dbReference type="InterPro" id="IPR008753">
    <property type="entry name" value="Peptidase_M13_N"/>
</dbReference>
<dbReference type="Pfam" id="PF05649">
    <property type="entry name" value="Peptidase_M13_N"/>
    <property type="match status" value="1"/>
</dbReference>
<dbReference type="Ensembl" id="ENSPMET00000022224.1">
    <property type="protein sequence ID" value="ENSPMEP00000014280.1"/>
    <property type="gene ID" value="ENSPMEG00000016691.1"/>
</dbReference>
<comment type="similarity">
    <text evidence="4">Belongs to the peptidase M13 family.</text>
</comment>
<dbReference type="SUPFAM" id="SSF55486">
    <property type="entry name" value="Metalloproteases ('zincins'), catalytic domain"/>
    <property type="match status" value="1"/>
</dbReference>
<comment type="cofactor">
    <cofactor evidence="2">
        <name>Zn(2+)</name>
        <dbReference type="ChEBI" id="CHEBI:29105"/>
    </cofactor>
</comment>
<accession>A0A3B3XH23</accession>
<dbReference type="PRINTS" id="PR00786">
    <property type="entry name" value="NEPRILYSIN"/>
</dbReference>
<dbReference type="PROSITE" id="PS51885">
    <property type="entry name" value="NEPRILYSIN"/>
    <property type="match status" value="1"/>
</dbReference>
<keyword evidence="21" id="KW-0449">Lipoprotein</keyword>
<dbReference type="PANTHER" id="PTHR11733">
    <property type="entry name" value="ZINC METALLOPROTEASE FAMILY M13 NEPRILYSIN-RELATED"/>
    <property type="match status" value="1"/>
</dbReference>
<evidence type="ECO:0000256" key="10">
    <source>
        <dbReference type="ARBA" id="ARBA00022692"/>
    </source>
</evidence>
<evidence type="ECO:0000256" key="3">
    <source>
        <dbReference type="ARBA" id="ARBA00004401"/>
    </source>
</evidence>
<keyword evidence="13" id="KW-0378">Hydrolase</keyword>
<evidence type="ECO:0000256" key="28">
    <source>
        <dbReference type="ARBA" id="ARBA00049273"/>
    </source>
</evidence>
<comment type="subcellular location">
    <subcellularLocation>
        <location evidence="3">Cell membrane</location>
        <topology evidence="3">Single-pass type II membrane protein</topology>
    </subcellularLocation>
</comment>
<dbReference type="PANTHER" id="PTHR11733:SF114">
    <property type="entry name" value="NEPRILYSIN"/>
    <property type="match status" value="1"/>
</dbReference>
<protein>
    <recommendedName>
        <fullName evidence="6">Neprilysin</fullName>
        <ecNumber evidence="5">3.4.24.11</ecNumber>
    </recommendedName>
    <alternativeName>
        <fullName evidence="25">Atriopeptidase</fullName>
    </alternativeName>
    <alternativeName>
        <fullName evidence="23">Enkephalinase</fullName>
    </alternativeName>
    <alternativeName>
        <fullName evidence="22">Neutral endopeptidase 24.11</fullName>
    </alternativeName>
    <alternativeName>
        <fullName evidence="24">Skin fibroblast elastase</fullName>
    </alternativeName>
</protein>
<evidence type="ECO:0000256" key="17">
    <source>
        <dbReference type="ARBA" id="ARBA00023049"/>
    </source>
</evidence>
<keyword evidence="20" id="KW-0325">Glycoprotein</keyword>
<evidence type="ECO:0000256" key="22">
    <source>
        <dbReference type="ARBA" id="ARBA00031127"/>
    </source>
</evidence>
<evidence type="ECO:0000256" key="27">
    <source>
        <dbReference type="ARBA" id="ARBA00048093"/>
    </source>
</evidence>
<evidence type="ECO:0000256" key="4">
    <source>
        <dbReference type="ARBA" id="ARBA00007357"/>
    </source>
</evidence>
<keyword evidence="17" id="KW-0482">Metalloprotease</keyword>
<evidence type="ECO:0000256" key="15">
    <source>
        <dbReference type="ARBA" id="ARBA00022968"/>
    </source>
</evidence>
<comment type="catalytic activity">
    <reaction evidence="27">
        <text>substance P + H2O = substance P(1-7) + L-Phe-Gly-L-Leu-L-Met-NH2</text>
        <dbReference type="Rhea" id="RHEA:71467"/>
        <dbReference type="ChEBI" id="CHEBI:15377"/>
        <dbReference type="ChEBI" id="CHEBI:190692"/>
        <dbReference type="ChEBI" id="CHEBI:190695"/>
        <dbReference type="ChEBI" id="CHEBI:190698"/>
    </reaction>
    <physiologicalReaction direction="left-to-right" evidence="27">
        <dbReference type="Rhea" id="RHEA:71468"/>
    </physiologicalReaction>
</comment>
<dbReference type="AlphaFoldDB" id="A0A3B3XH23"/>
<dbReference type="Gene3D" id="1.10.1380.10">
    <property type="entry name" value="Neutral endopeptidase , domain2"/>
    <property type="match status" value="1"/>
</dbReference>
<proteinExistence type="inferred from homology"/>
<keyword evidence="19" id="KW-1015">Disulfide bond</keyword>
<dbReference type="GO" id="GO:0005886">
    <property type="term" value="C:plasma membrane"/>
    <property type="evidence" value="ECO:0007669"/>
    <property type="project" value="UniProtKB-SubCell"/>
</dbReference>
<dbReference type="STRING" id="48701.ENSPMEP00000014280"/>
<comment type="catalytic activity">
    <reaction evidence="26">
        <text>neurotensin + H2O = neurotensin(1-10) + L-tyrosyl-L-isoleucyl-L-leucine</text>
        <dbReference type="Rhea" id="RHEA:71479"/>
        <dbReference type="ChEBI" id="CHEBI:15377"/>
        <dbReference type="ChEBI" id="CHEBI:147362"/>
        <dbReference type="ChEBI" id="CHEBI:190705"/>
        <dbReference type="ChEBI" id="CHEBI:190707"/>
    </reaction>
    <physiologicalReaction direction="left-to-right" evidence="26">
        <dbReference type="Rhea" id="RHEA:71480"/>
    </physiologicalReaction>
</comment>
<comment type="catalytic activity">
    <reaction evidence="28">
        <text>neurotensin + H2O = neurotensin(1-11) + L-isoleucyl-L-leucine</text>
        <dbReference type="Rhea" id="RHEA:71475"/>
        <dbReference type="ChEBI" id="CHEBI:15377"/>
        <dbReference type="ChEBI" id="CHEBI:147362"/>
        <dbReference type="ChEBI" id="CHEBI:190704"/>
        <dbReference type="ChEBI" id="CHEBI:190706"/>
    </reaction>
    <physiologicalReaction direction="left-to-right" evidence="28">
        <dbReference type="Rhea" id="RHEA:71476"/>
    </physiologicalReaction>
</comment>
<evidence type="ECO:0000256" key="7">
    <source>
        <dbReference type="ARBA" id="ARBA00022475"/>
    </source>
</evidence>
<evidence type="ECO:0000259" key="30">
    <source>
        <dbReference type="Pfam" id="PF01431"/>
    </source>
</evidence>
<evidence type="ECO:0000256" key="29">
    <source>
        <dbReference type="ARBA" id="ARBA00049470"/>
    </source>
</evidence>
<evidence type="ECO:0000313" key="32">
    <source>
        <dbReference type="Ensembl" id="ENSPMEP00000014280.1"/>
    </source>
</evidence>
<evidence type="ECO:0000256" key="24">
    <source>
        <dbReference type="ARBA" id="ARBA00031486"/>
    </source>
</evidence>
<keyword evidence="16" id="KW-1133">Transmembrane helix</keyword>
<dbReference type="InterPro" id="IPR024079">
    <property type="entry name" value="MetalloPept_cat_dom_sf"/>
</dbReference>
<evidence type="ECO:0000256" key="20">
    <source>
        <dbReference type="ARBA" id="ARBA00023180"/>
    </source>
</evidence>
<evidence type="ECO:0000259" key="31">
    <source>
        <dbReference type="Pfam" id="PF05649"/>
    </source>
</evidence>
<keyword evidence="12" id="KW-0479">Metal-binding</keyword>
<evidence type="ECO:0000256" key="1">
    <source>
        <dbReference type="ARBA" id="ARBA00000716"/>
    </source>
</evidence>
<evidence type="ECO:0000256" key="21">
    <source>
        <dbReference type="ARBA" id="ARBA00023288"/>
    </source>
</evidence>
<evidence type="ECO:0000256" key="23">
    <source>
        <dbReference type="ARBA" id="ARBA00031362"/>
    </source>
</evidence>
<dbReference type="Pfam" id="PF01431">
    <property type="entry name" value="Peptidase_M13"/>
    <property type="match status" value="1"/>
</dbReference>
<organism evidence="32 33">
    <name type="scientific">Poecilia mexicana</name>
    <dbReference type="NCBI Taxonomy" id="48701"/>
    <lineage>
        <taxon>Eukaryota</taxon>
        <taxon>Metazoa</taxon>
        <taxon>Chordata</taxon>
        <taxon>Craniata</taxon>
        <taxon>Vertebrata</taxon>
        <taxon>Euteleostomi</taxon>
        <taxon>Actinopterygii</taxon>
        <taxon>Neopterygii</taxon>
        <taxon>Teleostei</taxon>
        <taxon>Neoteleostei</taxon>
        <taxon>Acanthomorphata</taxon>
        <taxon>Ovalentaria</taxon>
        <taxon>Atherinomorphae</taxon>
        <taxon>Cyprinodontiformes</taxon>
        <taxon>Poeciliidae</taxon>
        <taxon>Poeciliinae</taxon>
        <taxon>Poecilia</taxon>
    </lineage>
</organism>
<sequence length="586" mass="68036">EREAAALTKAKTLYKSCINERKTWRLEDVIARLNEKYGTQLLVNFFVGTDDRDSTSYIIHQTTLGLLSRDYYVCEGPYAEACRAYEQFMFDLAKLIRSDRGLDINETHIREEVTRVVDLERDIANATDTPEDRNNPVLLYNKMELGELNRNFTLEIDSQIFNWSYFTAKIMDTVNISVPESEKIINYSPNYYRRLNFVLAKYTKRDLQNYMVWRFAMNMVVGMSRAYRDTRKAFRKALSGTTSEVAVWRQCALYVNNNLDKAVGRLYVQEAFSEKSKELMIKDIREVFISNLNDLAWMDEETKRAAEEKAQAIRERIGYSDDIMNDEYLNNEYKDLSYSAEEYFKNILQNLEYGTKKYLQKLREKVNKDEWVTGAAVVNAFYSASKNQIVFPAGILQPPFFSKGQPKSLNYGGIGMVIGHEITHGFDDKGSKYDKDGNLKNWWTPQSFRKFLELSRCFANQYSKFSWDLANGLHLNGNNTLSENIADNAGIRQAYQAYKKFVKRNGEEPRLPGTDLSHDQLFFLNFAQIWCGSYRPQQALISIKMDIHSPVMFRVLGSLQNFPEFAKAFNCNKSSNMVSDNICHVW</sequence>
<dbReference type="GO" id="GO:0004222">
    <property type="term" value="F:metalloendopeptidase activity"/>
    <property type="evidence" value="ECO:0007669"/>
    <property type="project" value="UniProtKB-EC"/>
</dbReference>
<dbReference type="InterPro" id="IPR000718">
    <property type="entry name" value="Peptidase_M13"/>
</dbReference>
<keyword evidence="18" id="KW-0472">Membrane</keyword>
<reference evidence="32" key="2">
    <citation type="submission" date="2025-09" db="UniProtKB">
        <authorList>
            <consortium name="Ensembl"/>
        </authorList>
    </citation>
    <scope>IDENTIFICATION</scope>
</reference>
<dbReference type="GO" id="GO:0097242">
    <property type="term" value="P:amyloid-beta clearance"/>
    <property type="evidence" value="ECO:0007669"/>
    <property type="project" value="TreeGrafter"/>
</dbReference>
<keyword evidence="14" id="KW-0862">Zinc</keyword>
<dbReference type="EC" id="3.4.24.11" evidence="5"/>
<dbReference type="Proteomes" id="UP000261480">
    <property type="component" value="Unplaced"/>
</dbReference>
<comment type="catalytic activity">
    <reaction evidence="29">
        <text>substance P + H2O = substance P(1-9) + L-Leu-L-Met-NH2</text>
        <dbReference type="Rhea" id="RHEA:71459"/>
        <dbReference type="ChEBI" id="CHEBI:15377"/>
        <dbReference type="ChEBI" id="CHEBI:190692"/>
        <dbReference type="ChEBI" id="CHEBI:190693"/>
        <dbReference type="ChEBI" id="CHEBI:190700"/>
    </reaction>
    <physiologicalReaction direction="left-to-right" evidence="29">
        <dbReference type="Rhea" id="RHEA:71460"/>
    </physiologicalReaction>
</comment>
<dbReference type="Gene3D" id="3.40.390.10">
    <property type="entry name" value="Collagenase (Catalytic Domain)"/>
    <property type="match status" value="1"/>
</dbReference>
<evidence type="ECO:0000256" key="5">
    <source>
        <dbReference type="ARBA" id="ARBA00012521"/>
    </source>
</evidence>
<evidence type="ECO:0000256" key="16">
    <source>
        <dbReference type="ARBA" id="ARBA00022989"/>
    </source>
</evidence>
<evidence type="ECO:0000256" key="2">
    <source>
        <dbReference type="ARBA" id="ARBA00001947"/>
    </source>
</evidence>
<dbReference type="InterPro" id="IPR042089">
    <property type="entry name" value="Peptidase_M13_dom_2"/>
</dbReference>
<dbReference type="GO" id="GO:0016485">
    <property type="term" value="P:protein processing"/>
    <property type="evidence" value="ECO:0007669"/>
    <property type="project" value="TreeGrafter"/>
</dbReference>
<name>A0A3B3XH23_9TELE</name>
<keyword evidence="7" id="KW-1003">Cell membrane</keyword>
<evidence type="ECO:0000256" key="18">
    <source>
        <dbReference type="ARBA" id="ARBA00023136"/>
    </source>
</evidence>
<evidence type="ECO:0000256" key="6">
    <source>
        <dbReference type="ARBA" id="ARBA00022077"/>
    </source>
</evidence>